<feature type="signal peptide" evidence="1">
    <location>
        <begin position="1"/>
        <end position="22"/>
    </location>
</feature>
<proteinExistence type="predicted"/>
<dbReference type="Gene3D" id="1.10.890.20">
    <property type="match status" value="1"/>
</dbReference>
<keyword evidence="4" id="KW-1185">Reference proteome</keyword>
<dbReference type="PANTHER" id="PTHR47698:SF2">
    <property type="entry name" value="FATTY-ACID-BINDING PROTEIN 3, CHLOROPLASTIC"/>
    <property type="match status" value="1"/>
</dbReference>
<dbReference type="PANTHER" id="PTHR47698">
    <property type="entry name" value="FATTY-ACID-BINDING PROTEIN 3, CHLOROPLASTIC"/>
    <property type="match status" value="1"/>
</dbReference>
<evidence type="ECO:0000259" key="2">
    <source>
        <dbReference type="Pfam" id="PF16036"/>
    </source>
</evidence>
<evidence type="ECO:0000313" key="3">
    <source>
        <dbReference type="EMBL" id="KAL1520786.1"/>
    </source>
</evidence>
<comment type="caution">
    <text evidence="3">The sequence shown here is derived from an EMBL/GenBank/DDBJ whole genome shotgun (WGS) entry which is preliminary data.</text>
</comment>
<dbReference type="InterPro" id="IPR016088">
    <property type="entry name" value="Chalcone_isomerase_3-sand"/>
</dbReference>
<protein>
    <recommendedName>
        <fullName evidence="2">Chalcone isomerase domain-containing protein</fullName>
    </recommendedName>
</protein>
<dbReference type="SUPFAM" id="SSF54626">
    <property type="entry name" value="Chalcone isomerase"/>
    <property type="match status" value="1"/>
</dbReference>
<accession>A0AB34JJA0</accession>
<feature type="domain" description="Chalcone isomerase" evidence="2">
    <location>
        <begin position="33"/>
        <end position="195"/>
    </location>
</feature>
<dbReference type="InterPro" id="IPR016087">
    <property type="entry name" value="Chalcone_isomerase"/>
</dbReference>
<dbReference type="GO" id="GO:0016872">
    <property type="term" value="F:intramolecular lyase activity"/>
    <property type="evidence" value="ECO:0007669"/>
    <property type="project" value="InterPro"/>
</dbReference>
<dbReference type="Pfam" id="PF16036">
    <property type="entry name" value="Chalcone_3"/>
    <property type="match status" value="1"/>
</dbReference>
<dbReference type="AlphaFoldDB" id="A0AB34JJA0"/>
<dbReference type="EMBL" id="JBGBPQ010000008">
    <property type="protein sequence ID" value="KAL1520786.1"/>
    <property type="molecule type" value="Genomic_DNA"/>
</dbReference>
<reference evidence="3 4" key="1">
    <citation type="journal article" date="2024" name="Science">
        <title>Giant polyketide synthase enzymes in the biosynthesis of giant marine polyether toxins.</title>
        <authorList>
            <person name="Fallon T.R."/>
            <person name="Shende V.V."/>
            <person name="Wierzbicki I.H."/>
            <person name="Pendleton A.L."/>
            <person name="Watervoot N.F."/>
            <person name="Auber R.P."/>
            <person name="Gonzalez D.J."/>
            <person name="Wisecaver J.H."/>
            <person name="Moore B.S."/>
        </authorList>
    </citation>
    <scope>NUCLEOTIDE SEQUENCE [LARGE SCALE GENOMIC DNA]</scope>
    <source>
        <strain evidence="3 4">12B1</strain>
    </source>
</reference>
<sequence>MLRCLVLLAAPLALCRVEPSTGIDFPEKRSGQSLVGVGVRKKGPIKVYGVGMYVDSLSSKLSMSKFKSTALDKVDDAFYKACVEGGFGKTLVLKMKLGVSREKMAGAIAESVKPRMTGDKGAVSKLEESLLTGCEKFAVDGRAGAGTEFSFAMRGGNMGVSVNGKDVTTIKSQALCHALLNCYLDGKTVSPALKATCAEGILASL</sequence>
<dbReference type="Proteomes" id="UP001515480">
    <property type="component" value="Unassembled WGS sequence"/>
</dbReference>
<dbReference type="InterPro" id="IPR016089">
    <property type="entry name" value="Chalcone_isomerase_bundle_sf"/>
</dbReference>
<evidence type="ECO:0000313" key="4">
    <source>
        <dbReference type="Proteomes" id="UP001515480"/>
    </source>
</evidence>
<feature type="chain" id="PRO_5044253396" description="Chalcone isomerase domain-containing protein" evidence="1">
    <location>
        <begin position="23"/>
        <end position="205"/>
    </location>
</feature>
<gene>
    <name evidence="3" type="ORF">AB1Y20_022350</name>
</gene>
<name>A0AB34JJA0_PRYPA</name>
<dbReference type="InterPro" id="IPR036298">
    <property type="entry name" value="Chalcone_isomerase_sf"/>
</dbReference>
<evidence type="ECO:0000256" key="1">
    <source>
        <dbReference type="SAM" id="SignalP"/>
    </source>
</evidence>
<keyword evidence="1" id="KW-0732">Signal</keyword>
<organism evidence="3 4">
    <name type="scientific">Prymnesium parvum</name>
    <name type="common">Toxic golden alga</name>
    <dbReference type="NCBI Taxonomy" id="97485"/>
    <lineage>
        <taxon>Eukaryota</taxon>
        <taxon>Haptista</taxon>
        <taxon>Haptophyta</taxon>
        <taxon>Prymnesiophyceae</taxon>
        <taxon>Prymnesiales</taxon>
        <taxon>Prymnesiaceae</taxon>
        <taxon>Prymnesium</taxon>
    </lineage>
</organism>
<dbReference type="Gene3D" id="3.50.70.10">
    <property type="match status" value="1"/>
</dbReference>